<evidence type="ECO:0000313" key="14">
    <source>
        <dbReference type="EMBL" id="CAB4704673.1"/>
    </source>
</evidence>
<dbReference type="Pfam" id="PF18075">
    <property type="entry name" value="FtsX_ECD"/>
    <property type="match status" value="1"/>
</dbReference>
<dbReference type="PANTHER" id="PTHR47755">
    <property type="entry name" value="CELL DIVISION PROTEIN FTSX"/>
    <property type="match status" value="1"/>
</dbReference>
<dbReference type="EMBL" id="CAFBOT010000129">
    <property type="protein sequence ID" value="CAB4992223.1"/>
    <property type="molecule type" value="Genomic_DNA"/>
</dbReference>
<dbReference type="Gene3D" id="3.30.70.3040">
    <property type="match status" value="1"/>
</dbReference>
<evidence type="ECO:0000256" key="6">
    <source>
        <dbReference type="ARBA" id="ARBA00022692"/>
    </source>
</evidence>
<keyword evidence="5" id="KW-0132">Cell division</keyword>
<evidence type="ECO:0000256" key="7">
    <source>
        <dbReference type="ARBA" id="ARBA00022989"/>
    </source>
</evidence>
<evidence type="ECO:0000313" key="13">
    <source>
        <dbReference type="EMBL" id="CAB4641751.1"/>
    </source>
</evidence>
<dbReference type="PIRSF" id="PIRSF003097">
    <property type="entry name" value="FtsX"/>
    <property type="match status" value="1"/>
</dbReference>
<reference evidence="14" key="1">
    <citation type="submission" date="2020-05" db="EMBL/GenBank/DDBJ databases">
        <authorList>
            <person name="Chiriac C."/>
            <person name="Salcher M."/>
            <person name="Ghai R."/>
            <person name="Kavagutti S V."/>
        </authorList>
    </citation>
    <scope>NUCLEOTIDE SEQUENCE</scope>
</reference>
<evidence type="ECO:0000256" key="3">
    <source>
        <dbReference type="ARBA" id="ARBA00021907"/>
    </source>
</evidence>
<name>A0A6J6Q5N9_9ZZZZ</name>
<keyword evidence="9" id="KW-0131">Cell cycle</keyword>
<evidence type="ECO:0000256" key="4">
    <source>
        <dbReference type="ARBA" id="ARBA00022475"/>
    </source>
</evidence>
<evidence type="ECO:0000256" key="9">
    <source>
        <dbReference type="ARBA" id="ARBA00023306"/>
    </source>
</evidence>
<dbReference type="InterPro" id="IPR004513">
    <property type="entry name" value="FtsX"/>
</dbReference>
<dbReference type="PANTHER" id="PTHR47755:SF1">
    <property type="entry name" value="CELL DIVISION PROTEIN FTSX"/>
    <property type="match status" value="1"/>
</dbReference>
<dbReference type="InterPro" id="IPR003838">
    <property type="entry name" value="ABC3_permease_C"/>
</dbReference>
<evidence type="ECO:0000256" key="8">
    <source>
        <dbReference type="ARBA" id="ARBA00023136"/>
    </source>
</evidence>
<comment type="similarity">
    <text evidence="2">Belongs to the ABC-4 integral membrane protein family. FtsX subfamily.</text>
</comment>
<organism evidence="14">
    <name type="scientific">freshwater metagenome</name>
    <dbReference type="NCBI Taxonomy" id="449393"/>
    <lineage>
        <taxon>unclassified sequences</taxon>
        <taxon>metagenomes</taxon>
        <taxon>ecological metagenomes</taxon>
    </lineage>
</organism>
<dbReference type="EMBL" id="CAEZYG010000016">
    <property type="protein sequence ID" value="CAB4704673.1"/>
    <property type="molecule type" value="Genomic_DNA"/>
</dbReference>
<dbReference type="GO" id="GO:0005886">
    <property type="term" value="C:plasma membrane"/>
    <property type="evidence" value="ECO:0007669"/>
    <property type="project" value="UniProtKB-SubCell"/>
</dbReference>
<dbReference type="AlphaFoldDB" id="A0A6J6Q5N9"/>
<keyword evidence="6 10" id="KW-0812">Transmembrane</keyword>
<sequence length="301" mass="32753">MIAKITYAFREMWASFRRNLTLTAAAILTSAIALLLVGTTLLIQRAFDNLLVQWRGDVEMIVFIRSDASPEQIALVDQTIRSSPTIIDTEKLAYLDKAQTYEEAKRIFVGDPVTLSLLTPENIPSQFKVVPITQDPALVRSLSEQYRSLPGVEDVALAEDEFQVISTLSGFVRTVTLVMSLVLLVVAVGLIWNTIRTAMFARRREIEVMKLVGATNWFIRIPFMLEGLLQGLIGAVVSCGGLWVLNSAWTNGVASFKPGTGISSLVVPSSYLSGVMLMILAIGAVVGAVGSAIAASRFLDV</sequence>
<feature type="transmembrane region" description="Helical" evidence="10">
    <location>
        <begin position="171"/>
        <end position="195"/>
    </location>
</feature>
<evidence type="ECO:0000256" key="1">
    <source>
        <dbReference type="ARBA" id="ARBA00004651"/>
    </source>
</evidence>
<keyword evidence="8 10" id="KW-0472">Membrane</keyword>
<keyword evidence="7 10" id="KW-1133">Transmembrane helix</keyword>
<dbReference type="Pfam" id="PF02687">
    <property type="entry name" value="FtsX"/>
    <property type="match status" value="1"/>
</dbReference>
<protein>
    <recommendedName>
        <fullName evidence="3">Cell division protein FtsX</fullName>
    </recommendedName>
</protein>
<feature type="domain" description="ABC3 transporter permease C-terminal" evidence="11">
    <location>
        <begin position="178"/>
        <end position="289"/>
    </location>
</feature>
<comment type="subcellular location">
    <subcellularLocation>
        <location evidence="1">Cell membrane</location>
        <topology evidence="1">Multi-pass membrane protein</topology>
    </subcellularLocation>
</comment>
<keyword evidence="4" id="KW-1003">Cell membrane</keyword>
<evidence type="ECO:0000256" key="10">
    <source>
        <dbReference type="SAM" id="Phobius"/>
    </source>
</evidence>
<feature type="transmembrane region" description="Helical" evidence="10">
    <location>
        <begin position="269"/>
        <end position="295"/>
    </location>
</feature>
<evidence type="ECO:0000256" key="2">
    <source>
        <dbReference type="ARBA" id="ARBA00007379"/>
    </source>
</evidence>
<feature type="transmembrane region" description="Helical" evidence="10">
    <location>
        <begin position="228"/>
        <end position="249"/>
    </location>
</feature>
<gene>
    <name evidence="13" type="ORF">UFOPK2166_00262</name>
    <name evidence="14" type="ORF">UFOPK2657_00186</name>
    <name evidence="15" type="ORF">UFOPK4000_00767</name>
</gene>
<feature type="domain" description="FtsX extracellular" evidence="12">
    <location>
        <begin position="58"/>
        <end position="155"/>
    </location>
</feature>
<evidence type="ECO:0000256" key="5">
    <source>
        <dbReference type="ARBA" id="ARBA00022618"/>
    </source>
</evidence>
<evidence type="ECO:0000313" key="15">
    <source>
        <dbReference type="EMBL" id="CAB4992223.1"/>
    </source>
</evidence>
<dbReference type="GO" id="GO:0051301">
    <property type="term" value="P:cell division"/>
    <property type="evidence" value="ECO:0007669"/>
    <property type="project" value="UniProtKB-KW"/>
</dbReference>
<proteinExistence type="inferred from homology"/>
<dbReference type="InterPro" id="IPR040690">
    <property type="entry name" value="FtsX_ECD"/>
</dbReference>
<dbReference type="EMBL" id="CAEZWB010000019">
    <property type="protein sequence ID" value="CAB4641751.1"/>
    <property type="molecule type" value="Genomic_DNA"/>
</dbReference>
<feature type="transmembrane region" description="Helical" evidence="10">
    <location>
        <begin position="20"/>
        <end position="43"/>
    </location>
</feature>
<accession>A0A6J6Q5N9</accession>
<evidence type="ECO:0000259" key="12">
    <source>
        <dbReference type="Pfam" id="PF18075"/>
    </source>
</evidence>
<evidence type="ECO:0000259" key="11">
    <source>
        <dbReference type="Pfam" id="PF02687"/>
    </source>
</evidence>